<proteinExistence type="predicted"/>
<dbReference type="PANTHER" id="PTHR43777">
    <property type="entry name" value="MOLYBDENUM COFACTOR CYTIDYLYLTRANSFERASE"/>
    <property type="match status" value="1"/>
</dbReference>
<evidence type="ECO:0000259" key="1">
    <source>
        <dbReference type="Pfam" id="PF12804"/>
    </source>
</evidence>
<sequence length="193" mass="21344">MDRKIGCVLMAAGNARRFGDNKLYAQVEGKTLLRRAMESIPGQLFSTVAVVTQYPEGEEMAREFGFLCIRNAHPDWGISHTIRLGLEALSGCDAVLFQVSDQPLLRRSSIEALIGLWLQRPDHIAALGHGGVRGNPCLFPARFFPELLSLSEDHGGNMVIRAHEESLILLEVAEEELHDVDTVEALAELRKNS</sequence>
<dbReference type="CDD" id="cd04182">
    <property type="entry name" value="GT_2_like_f"/>
    <property type="match status" value="1"/>
</dbReference>
<dbReference type="Proteomes" id="UP000515960">
    <property type="component" value="Chromosome"/>
</dbReference>
<gene>
    <name evidence="2" type="ORF">H8790_04940</name>
</gene>
<dbReference type="SUPFAM" id="SSF53448">
    <property type="entry name" value="Nucleotide-diphospho-sugar transferases"/>
    <property type="match status" value="1"/>
</dbReference>
<dbReference type="PANTHER" id="PTHR43777:SF1">
    <property type="entry name" value="MOLYBDENUM COFACTOR CYTIDYLYLTRANSFERASE"/>
    <property type="match status" value="1"/>
</dbReference>
<dbReference type="KEGG" id="ohi:H8790_04940"/>
<name>A0A7G9B734_9FIRM</name>
<dbReference type="AlphaFoldDB" id="A0A7G9B734"/>
<keyword evidence="3" id="KW-1185">Reference proteome</keyword>
<feature type="domain" description="MobA-like NTP transferase" evidence="1">
    <location>
        <begin position="7"/>
        <end position="164"/>
    </location>
</feature>
<keyword evidence="2" id="KW-0808">Transferase</keyword>
<dbReference type="RefSeq" id="WP_187333818.1">
    <property type="nucleotide sequence ID" value="NZ_CP060490.1"/>
</dbReference>
<dbReference type="GO" id="GO:0016779">
    <property type="term" value="F:nucleotidyltransferase activity"/>
    <property type="evidence" value="ECO:0007669"/>
    <property type="project" value="UniProtKB-ARBA"/>
</dbReference>
<dbReference type="Pfam" id="PF12804">
    <property type="entry name" value="NTP_transf_3"/>
    <property type="match status" value="1"/>
</dbReference>
<protein>
    <submittedName>
        <fullName evidence="2">Nucleotidyltransferase family protein</fullName>
    </submittedName>
</protein>
<evidence type="ECO:0000313" key="3">
    <source>
        <dbReference type="Proteomes" id="UP000515960"/>
    </source>
</evidence>
<dbReference type="InterPro" id="IPR025877">
    <property type="entry name" value="MobA-like_NTP_Trfase"/>
</dbReference>
<dbReference type="InterPro" id="IPR029044">
    <property type="entry name" value="Nucleotide-diphossugar_trans"/>
</dbReference>
<organism evidence="2 3">
    <name type="scientific">Oscillibacter hominis</name>
    <dbReference type="NCBI Taxonomy" id="2763056"/>
    <lineage>
        <taxon>Bacteria</taxon>
        <taxon>Bacillati</taxon>
        <taxon>Bacillota</taxon>
        <taxon>Clostridia</taxon>
        <taxon>Eubacteriales</taxon>
        <taxon>Oscillospiraceae</taxon>
        <taxon>Oscillibacter</taxon>
    </lineage>
</organism>
<accession>A0A7G9B734</accession>
<evidence type="ECO:0000313" key="2">
    <source>
        <dbReference type="EMBL" id="QNL45365.1"/>
    </source>
</evidence>
<reference evidence="2 3" key="1">
    <citation type="submission" date="2020-08" db="EMBL/GenBank/DDBJ databases">
        <authorList>
            <person name="Liu C."/>
            <person name="Sun Q."/>
        </authorList>
    </citation>
    <scope>NUCLEOTIDE SEQUENCE [LARGE SCALE GENOMIC DNA]</scope>
    <source>
        <strain evidence="2 3">NSJ-62</strain>
    </source>
</reference>
<dbReference type="Gene3D" id="3.90.550.10">
    <property type="entry name" value="Spore Coat Polysaccharide Biosynthesis Protein SpsA, Chain A"/>
    <property type="match status" value="1"/>
</dbReference>
<dbReference type="EMBL" id="CP060490">
    <property type="protein sequence ID" value="QNL45365.1"/>
    <property type="molecule type" value="Genomic_DNA"/>
</dbReference>